<evidence type="ECO:0000313" key="2">
    <source>
        <dbReference type="EMBL" id="PWZ25677.1"/>
    </source>
</evidence>
<dbReference type="EMBL" id="NCVQ01000005">
    <property type="protein sequence ID" value="PWZ25677.1"/>
    <property type="molecule type" value="Genomic_DNA"/>
</dbReference>
<name>A0A3L6F1V6_MAIZE</name>
<comment type="caution">
    <text evidence="2">The sequence shown here is derived from an EMBL/GenBank/DDBJ whole genome shotgun (WGS) entry which is preliminary data.</text>
</comment>
<reference evidence="2" key="1">
    <citation type="journal article" date="2018" name="Nat. Genet.">
        <title>Extensive intraspecific gene order and gene structural variations between Mo17 and other maize genomes.</title>
        <authorList>
            <person name="Sun S."/>
            <person name="Zhou Y."/>
            <person name="Chen J."/>
            <person name="Shi J."/>
            <person name="Zhao H."/>
            <person name="Zhao H."/>
            <person name="Song W."/>
            <person name="Zhang M."/>
            <person name="Cui Y."/>
            <person name="Dong X."/>
            <person name="Liu H."/>
            <person name="Ma X."/>
            <person name="Jiao Y."/>
            <person name="Wang B."/>
            <person name="Wei X."/>
            <person name="Stein J.C."/>
            <person name="Glaubitz J.C."/>
            <person name="Lu F."/>
            <person name="Yu G."/>
            <person name="Liang C."/>
            <person name="Fengler K."/>
            <person name="Li B."/>
            <person name="Rafalski A."/>
            <person name="Schnable P.S."/>
            <person name="Ware D.H."/>
            <person name="Buckler E.S."/>
            <person name="Lai J."/>
        </authorList>
    </citation>
    <scope>NUCLEOTIDE SEQUENCE [LARGE SCALE GENOMIC DNA]</scope>
    <source>
        <tissue evidence="2">Seedling</tissue>
    </source>
</reference>
<proteinExistence type="predicted"/>
<dbReference type="AlphaFoldDB" id="A0A3L6F1V6"/>
<sequence>MAQVIPKRAAPPDLRRLLPGQQGSHQKRSKKASSTSRAAVNSGVLAPPIALGVASSLGIAGPLMGAGTASAFLRGMPLGGSFSSESSPSSSEWLYPPGGFVNSLRMPYPYANCPENSHFVGCPSSVGTPSPINDTEVHEPIEIDVNDTLEPSRTDKRLNWSHDEDVILGSNNITFTLKINY</sequence>
<organism evidence="2">
    <name type="scientific">Zea mays</name>
    <name type="common">Maize</name>
    <dbReference type="NCBI Taxonomy" id="4577"/>
    <lineage>
        <taxon>Eukaryota</taxon>
        <taxon>Viridiplantae</taxon>
        <taxon>Streptophyta</taxon>
        <taxon>Embryophyta</taxon>
        <taxon>Tracheophyta</taxon>
        <taxon>Spermatophyta</taxon>
        <taxon>Magnoliopsida</taxon>
        <taxon>Liliopsida</taxon>
        <taxon>Poales</taxon>
        <taxon>Poaceae</taxon>
        <taxon>PACMAD clade</taxon>
        <taxon>Panicoideae</taxon>
        <taxon>Andropogonodae</taxon>
        <taxon>Andropogoneae</taxon>
        <taxon>Tripsacinae</taxon>
        <taxon>Zea</taxon>
    </lineage>
</organism>
<evidence type="ECO:0000256" key="1">
    <source>
        <dbReference type="SAM" id="MobiDB-lite"/>
    </source>
</evidence>
<protein>
    <submittedName>
        <fullName evidence="2">Uncharacterized protein</fullName>
    </submittedName>
</protein>
<dbReference type="Proteomes" id="UP000251960">
    <property type="component" value="Chromosome 4"/>
</dbReference>
<dbReference type="ExpressionAtlas" id="A0A3L6F1V6">
    <property type="expression patterns" value="baseline and differential"/>
</dbReference>
<accession>A0A3L6F1V6</accession>
<gene>
    <name evidence="2" type="ORF">Zm00014a_035998</name>
</gene>
<feature type="region of interest" description="Disordered" evidence="1">
    <location>
        <begin position="1"/>
        <end position="39"/>
    </location>
</feature>